<dbReference type="KEGG" id="ttp:E6P07_03740"/>
<accession>A0A6I6EFQ8</accession>
<dbReference type="AlphaFoldDB" id="A0A6I6EFQ8"/>
<name>A0A6I6EFQ8_THETI</name>
<dbReference type="Proteomes" id="UP000426424">
    <property type="component" value="Chromosome"/>
</dbReference>
<dbReference type="InterPro" id="IPR012337">
    <property type="entry name" value="RNaseH-like_sf"/>
</dbReference>
<dbReference type="PROSITE" id="PS50994">
    <property type="entry name" value="INTEGRASE"/>
    <property type="match status" value="1"/>
</dbReference>
<proteinExistence type="predicted"/>
<dbReference type="InterPro" id="IPR036397">
    <property type="entry name" value="RNaseH_sf"/>
</dbReference>
<organism evidence="2 3">
    <name type="scientific">Thermochromatium tepidum ATCC 43061</name>
    <dbReference type="NCBI Taxonomy" id="316276"/>
    <lineage>
        <taxon>Bacteria</taxon>
        <taxon>Pseudomonadati</taxon>
        <taxon>Pseudomonadota</taxon>
        <taxon>Gammaproteobacteria</taxon>
        <taxon>Chromatiales</taxon>
        <taxon>Chromatiaceae</taxon>
        <taxon>Thermochromatium</taxon>
    </lineage>
</organism>
<dbReference type="Gene3D" id="3.30.420.10">
    <property type="entry name" value="Ribonuclease H-like superfamily/Ribonuclease H"/>
    <property type="match status" value="1"/>
</dbReference>
<evidence type="ECO:0000313" key="2">
    <source>
        <dbReference type="EMBL" id="QGU32177.1"/>
    </source>
</evidence>
<dbReference type="GO" id="GO:0003676">
    <property type="term" value="F:nucleic acid binding"/>
    <property type="evidence" value="ECO:0007669"/>
    <property type="project" value="InterPro"/>
</dbReference>
<evidence type="ECO:0000259" key="1">
    <source>
        <dbReference type="PROSITE" id="PS50994"/>
    </source>
</evidence>
<gene>
    <name evidence="2" type="ORF">E6P07_03740</name>
</gene>
<keyword evidence="3" id="KW-1185">Reference proteome</keyword>
<dbReference type="SUPFAM" id="SSF53098">
    <property type="entry name" value="Ribonuclease H-like"/>
    <property type="match status" value="1"/>
</dbReference>
<dbReference type="EMBL" id="CP039268">
    <property type="protein sequence ID" value="QGU32177.1"/>
    <property type="molecule type" value="Genomic_DNA"/>
</dbReference>
<evidence type="ECO:0000313" key="3">
    <source>
        <dbReference type="Proteomes" id="UP000426424"/>
    </source>
</evidence>
<feature type="domain" description="Integrase catalytic" evidence="1">
    <location>
        <begin position="1"/>
        <end position="97"/>
    </location>
</feature>
<dbReference type="GO" id="GO:0015074">
    <property type="term" value="P:DNA integration"/>
    <property type="evidence" value="ECO:0007669"/>
    <property type="project" value="InterPro"/>
</dbReference>
<dbReference type="OrthoDB" id="9803878at2"/>
<protein>
    <submittedName>
        <fullName evidence="2">DDE-type integrase/transposase/recombinase</fullName>
    </submittedName>
</protein>
<dbReference type="InterPro" id="IPR001584">
    <property type="entry name" value="Integrase_cat-core"/>
</dbReference>
<reference evidence="2 3" key="1">
    <citation type="submission" date="2019-12" db="EMBL/GenBank/DDBJ databases">
        <title>The complete genome of the thermophilic, anoxygenic phototrophic gammaproteobacterium Thermochromatium tepidum.</title>
        <authorList>
            <person name="Sattley W.M."/>
            <person name="Swingley W.D."/>
            <person name="Burchell B.M."/>
            <person name="Gurbani S.A."/>
            <person name="Kujawa C.M."/>
            <person name="Nuccio D.A."/>
            <person name="Schladweiler J."/>
            <person name="Shaffer K.N."/>
            <person name="Stokes L.M."/>
            <person name="Touchman J.W."/>
            <person name="Blankenship R.E."/>
            <person name="Madigan M.T."/>
        </authorList>
    </citation>
    <scope>NUCLEOTIDE SEQUENCE [LARGE SCALE GENOMIC DNA]</scope>
    <source>
        <strain evidence="2 3">ATCC 43061</strain>
    </source>
</reference>
<sequence>MAETSPLRVQKILTDNGKEFTDRLFGSREKAASGGHEFDQLCAALGREHRLTRPPQTQTNGMVERFNGRLADILHAHHFKDGESWEQTIDRSVWQAH</sequence>